<evidence type="ECO:0000256" key="1">
    <source>
        <dbReference type="ARBA" id="ARBA00008889"/>
    </source>
</evidence>
<evidence type="ECO:0000256" key="5">
    <source>
        <dbReference type="ARBA" id="ARBA00035716"/>
    </source>
</evidence>
<proteinExistence type="inferred from homology"/>
<evidence type="ECO:0000313" key="7">
    <source>
        <dbReference type="WBParaSite" id="PgR007_g034_t02"/>
    </source>
</evidence>
<keyword evidence="2" id="KW-0689">Ribosomal protein</keyword>
<dbReference type="Pfam" id="PF00466">
    <property type="entry name" value="Ribosomal_L10"/>
    <property type="match status" value="1"/>
</dbReference>
<keyword evidence="6" id="KW-1185">Reference proteome</keyword>
<evidence type="ECO:0000313" key="6">
    <source>
        <dbReference type="Proteomes" id="UP000887569"/>
    </source>
</evidence>
<dbReference type="Gene3D" id="3.30.70.1730">
    <property type="match status" value="1"/>
</dbReference>
<sequence length="285" mass="32791">MNSNFLSHVARGAANVRCVFSSQLEMITLPMQMKTAARACMLRPFASSSACRSSNLLSISLRSVSSKYIRPHPRPYKRRWYEAAVAPVMPESRRTCPSMVELKQRYEKERDEYSEIEIALTNLVRSWIERESFRTLAVCQFLPINGRTLWLTRNQLRLKGLEFRNYGNRIMRKVFEGTPLEALNVLFVGSNCTLFGKDVDAIQTVITECDKIAWIVPLAIVHDCRILSMAEARDLCKRKSFEEHRVETLGTISQISRNMVLLMGEHLNDLTRTLDQIALRNESKE</sequence>
<evidence type="ECO:0000256" key="4">
    <source>
        <dbReference type="ARBA" id="ARBA00035707"/>
    </source>
</evidence>
<evidence type="ECO:0000256" key="2">
    <source>
        <dbReference type="ARBA" id="ARBA00022980"/>
    </source>
</evidence>
<dbReference type="Proteomes" id="UP000887569">
    <property type="component" value="Unplaced"/>
</dbReference>
<dbReference type="PANTHER" id="PTHR11560">
    <property type="entry name" value="39S RIBOSOMAL PROTEIN L10, MITOCHONDRIAL"/>
    <property type="match status" value="1"/>
</dbReference>
<organism evidence="6 7">
    <name type="scientific">Parascaris univalens</name>
    <name type="common">Nematode worm</name>
    <dbReference type="NCBI Taxonomy" id="6257"/>
    <lineage>
        <taxon>Eukaryota</taxon>
        <taxon>Metazoa</taxon>
        <taxon>Ecdysozoa</taxon>
        <taxon>Nematoda</taxon>
        <taxon>Chromadorea</taxon>
        <taxon>Rhabditida</taxon>
        <taxon>Spirurina</taxon>
        <taxon>Ascaridomorpha</taxon>
        <taxon>Ascaridoidea</taxon>
        <taxon>Ascarididae</taxon>
        <taxon>Parascaris</taxon>
    </lineage>
</organism>
<dbReference type="AlphaFoldDB" id="A0A915AFY6"/>
<protein>
    <recommendedName>
        <fullName evidence="4">Large ribosomal subunit protein uL10m</fullName>
    </recommendedName>
    <alternativeName>
        <fullName evidence="5">39S ribosomal protein L10, mitochondrial</fullName>
    </alternativeName>
</protein>
<dbReference type="WBParaSite" id="PgR007_g034_t02">
    <property type="protein sequence ID" value="PgR007_g034_t02"/>
    <property type="gene ID" value="PgR007_g034"/>
</dbReference>
<dbReference type="InterPro" id="IPR043141">
    <property type="entry name" value="Ribosomal_uL10-like_sf"/>
</dbReference>
<keyword evidence="3" id="KW-0687">Ribonucleoprotein</keyword>
<dbReference type="SUPFAM" id="SSF160369">
    <property type="entry name" value="Ribosomal protein L10-like"/>
    <property type="match status" value="1"/>
</dbReference>
<dbReference type="InterPro" id="IPR047865">
    <property type="entry name" value="Ribosomal_uL10_bac_type"/>
</dbReference>
<accession>A0A915AFY6</accession>
<dbReference type="GO" id="GO:1990904">
    <property type="term" value="C:ribonucleoprotein complex"/>
    <property type="evidence" value="ECO:0007669"/>
    <property type="project" value="UniProtKB-KW"/>
</dbReference>
<reference evidence="7" key="1">
    <citation type="submission" date="2022-11" db="UniProtKB">
        <authorList>
            <consortium name="WormBaseParasite"/>
        </authorList>
    </citation>
    <scope>IDENTIFICATION</scope>
</reference>
<dbReference type="InterPro" id="IPR001790">
    <property type="entry name" value="Ribosomal_uL10"/>
</dbReference>
<evidence type="ECO:0000256" key="3">
    <source>
        <dbReference type="ARBA" id="ARBA00023274"/>
    </source>
</evidence>
<comment type="similarity">
    <text evidence="1">Belongs to the universal ribosomal protein uL10 family.</text>
</comment>
<dbReference type="GO" id="GO:0005840">
    <property type="term" value="C:ribosome"/>
    <property type="evidence" value="ECO:0007669"/>
    <property type="project" value="UniProtKB-KW"/>
</dbReference>
<name>A0A915AFY6_PARUN</name>